<feature type="binding site" evidence="7">
    <location>
        <position position="105"/>
    </location>
    <ligand>
        <name>S-adenosyl-L-methionine</name>
        <dbReference type="ChEBI" id="CHEBI:59789"/>
    </ligand>
</feature>
<dbReference type="EMBL" id="CAADFA010000332">
    <property type="protein sequence ID" value="VFJ62991.1"/>
    <property type="molecule type" value="Genomic_DNA"/>
</dbReference>
<sequence length="223" mass="25554">MRRIRSFVRRPGRITQAQRRTLETDWKRFGIEPCNGTLDLDGIFARHAPRYLEIGFGMGEALIDTALANPECDYLGVEVHEPGLGRLIHQLIERDIGNVRAIRGDAVQVLDTCIAPRDLAGVFLYFPDPWPKKRHHKRRLVQPDFVCLVSERLEPGGRFELATDWADYAVHMLKTLEAEPRLDNLAGPGRFSPRPAHRPFTRFERRGQRAGHGIWDLVFARNS</sequence>
<evidence type="ECO:0000256" key="6">
    <source>
        <dbReference type="ARBA" id="ARBA00022694"/>
    </source>
</evidence>
<evidence type="ECO:0000256" key="4">
    <source>
        <dbReference type="ARBA" id="ARBA00022679"/>
    </source>
</evidence>
<dbReference type="InterPro" id="IPR029063">
    <property type="entry name" value="SAM-dependent_MTases_sf"/>
</dbReference>
<evidence type="ECO:0000256" key="5">
    <source>
        <dbReference type="ARBA" id="ARBA00022691"/>
    </source>
</evidence>
<dbReference type="HAMAP" id="MF_01057">
    <property type="entry name" value="tRNA_methyltr_TrmB"/>
    <property type="match status" value="1"/>
</dbReference>
<dbReference type="GO" id="GO:0043527">
    <property type="term" value="C:tRNA methyltransferase complex"/>
    <property type="evidence" value="ECO:0007669"/>
    <property type="project" value="TreeGrafter"/>
</dbReference>
<reference evidence="10" key="1">
    <citation type="submission" date="2019-02" db="EMBL/GenBank/DDBJ databases">
        <authorList>
            <person name="Gruber-Vodicka R. H."/>
            <person name="Seah K. B. B."/>
        </authorList>
    </citation>
    <scope>NUCLEOTIDE SEQUENCE</scope>
    <source>
        <strain evidence="8">BECK_BZ163</strain>
        <strain evidence="10">BECK_BZ164</strain>
        <strain evidence="9">BECK_BZ165</strain>
    </source>
</reference>
<keyword evidence="6 7" id="KW-0819">tRNA processing</keyword>
<dbReference type="PANTHER" id="PTHR23417">
    <property type="entry name" value="3-DEOXY-D-MANNO-OCTULOSONIC-ACID TRANSFERASE/TRNA GUANINE-N 7 - -METHYLTRANSFERASE"/>
    <property type="match status" value="1"/>
</dbReference>
<keyword evidence="4 7" id="KW-0808">Transferase</keyword>
<comment type="function">
    <text evidence="2 7">Catalyzes the formation of N(7)-methylguanine at position 46 (m7G46) in tRNA.</text>
</comment>
<gene>
    <name evidence="7" type="primary">trmB</name>
    <name evidence="8" type="ORF">BECKFM1743A_GA0114220_102102</name>
    <name evidence="10" type="ORF">BECKFM1743B_GA0114221_106353</name>
    <name evidence="9" type="ORF">BECKFM1743C_GA0114222_103323</name>
</gene>
<organism evidence="10">
    <name type="scientific">Candidatus Kentrum sp. FM</name>
    <dbReference type="NCBI Taxonomy" id="2126340"/>
    <lineage>
        <taxon>Bacteria</taxon>
        <taxon>Pseudomonadati</taxon>
        <taxon>Pseudomonadota</taxon>
        <taxon>Gammaproteobacteria</taxon>
        <taxon>Candidatus Kentrum</taxon>
    </lineage>
</organism>
<protein>
    <recommendedName>
        <fullName evidence="7">tRNA (guanine-N(7)-)-methyltransferase</fullName>
        <ecNumber evidence="7">2.1.1.33</ecNumber>
    </recommendedName>
    <alternativeName>
        <fullName evidence="7">tRNA (guanine(46)-N(7))-methyltransferase</fullName>
    </alternativeName>
    <alternativeName>
        <fullName evidence="7">tRNA(m7G46)-methyltransferase</fullName>
    </alternativeName>
</protein>
<accession>A0A450WRN7</accession>
<dbReference type="EMBL" id="CAADFL010000635">
    <property type="protein sequence ID" value="VFK19658.1"/>
    <property type="molecule type" value="Genomic_DNA"/>
</dbReference>
<feature type="binding site" evidence="7">
    <location>
        <begin position="201"/>
        <end position="204"/>
    </location>
    <ligand>
        <name>substrate</name>
    </ligand>
</feature>
<dbReference type="AlphaFoldDB" id="A0A450WRN7"/>
<feature type="binding site" evidence="7">
    <location>
        <position position="132"/>
    </location>
    <ligand>
        <name>substrate</name>
    </ligand>
</feature>
<dbReference type="Gene3D" id="3.40.50.150">
    <property type="entry name" value="Vaccinia Virus protein VP39"/>
    <property type="match status" value="1"/>
</dbReference>
<dbReference type="InterPro" id="IPR003358">
    <property type="entry name" value="tRNA_(Gua-N-7)_MeTrfase_Trmb"/>
</dbReference>
<feature type="binding site" evidence="7">
    <location>
        <position position="128"/>
    </location>
    <ligand>
        <name>S-adenosyl-L-methionine</name>
        <dbReference type="ChEBI" id="CHEBI:59789"/>
    </ligand>
</feature>
<evidence type="ECO:0000256" key="7">
    <source>
        <dbReference type="HAMAP-Rule" id="MF_01057"/>
    </source>
</evidence>
<comment type="similarity">
    <text evidence="7">Belongs to the class I-like SAM-binding methyltransferase superfamily. TrmB family.</text>
</comment>
<dbReference type="SUPFAM" id="SSF53335">
    <property type="entry name" value="S-adenosyl-L-methionine-dependent methyltransferases"/>
    <property type="match status" value="1"/>
</dbReference>
<feature type="binding site" evidence="7">
    <location>
        <position position="53"/>
    </location>
    <ligand>
        <name>S-adenosyl-L-methionine</name>
        <dbReference type="ChEBI" id="CHEBI:59789"/>
    </ligand>
</feature>
<feature type="binding site" evidence="7">
    <location>
        <position position="78"/>
    </location>
    <ligand>
        <name>S-adenosyl-L-methionine</name>
        <dbReference type="ChEBI" id="CHEBI:59789"/>
    </ligand>
</feature>
<comment type="caution">
    <text evidence="7">Lacks conserved residue(s) required for the propagation of feature annotation.</text>
</comment>
<evidence type="ECO:0000256" key="2">
    <source>
        <dbReference type="ARBA" id="ARBA00003015"/>
    </source>
</evidence>
<keyword evidence="3 7" id="KW-0489">Methyltransferase</keyword>
<dbReference type="NCBIfam" id="TIGR00091">
    <property type="entry name" value="tRNA (guanosine(46)-N7)-methyltransferase TrmB"/>
    <property type="match status" value="1"/>
</dbReference>
<dbReference type="UniPathway" id="UPA00989"/>
<name>A0A450WRN7_9GAMM</name>
<dbReference type="InterPro" id="IPR055361">
    <property type="entry name" value="tRNA_methyltr_TrmB_bact"/>
</dbReference>
<dbReference type="PANTHER" id="PTHR23417:SF14">
    <property type="entry name" value="PENTACOTRIPEPTIDE-REPEAT REGION OF PRORP DOMAIN-CONTAINING PROTEIN"/>
    <property type="match status" value="1"/>
</dbReference>
<evidence type="ECO:0000313" key="10">
    <source>
        <dbReference type="EMBL" id="VFK19658.1"/>
    </source>
</evidence>
<evidence type="ECO:0000313" key="8">
    <source>
        <dbReference type="EMBL" id="VFJ58212.1"/>
    </source>
</evidence>
<dbReference type="EMBL" id="CAADEZ010000210">
    <property type="protein sequence ID" value="VFJ58212.1"/>
    <property type="molecule type" value="Genomic_DNA"/>
</dbReference>
<feature type="binding site" evidence="7">
    <location>
        <position position="164"/>
    </location>
    <ligand>
        <name>substrate</name>
    </ligand>
</feature>
<evidence type="ECO:0000256" key="3">
    <source>
        <dbReference type="ARBA" id="ARBA00022603"/>
    </source>
</evidence>
<evidence type="ECO:0000256" key="1">
    <source>
        <dbReference type="ARBA" id="ARBA00000142"/>
    </source>
</evidence>
<comment type="catalytic activity">
    <reaction evidence="1 7">
        <text>guanosine(46) in tRNA + S-adenosyl-L-methionine = N(7)-methylguanosine(46) in tRNA + S-adenosyl-L-homocysteine</text>
        <dbReference type="Rhea" id="RHEA:42708"/>
        <dbReference type="Rhea" id="RHEA-COMP:10188"/>
        <dbReference type="Rhea" id="RHEA-COMP:10189"/>
        <dbReference type="ChEBI" id="CHEBI:57856"/>
        <dbReference type="ChEBI" id="CHEBI:59789"/>
        <dbReference type="ChEBI" id="CHEBI:74269"/>
        <dbReference type="ChEBI" id="CHEBI:74480"/>
        <dbReference type="EC" id="2.1.1.33"/>
    </reaction>
</comment>
<dbReference type="EC" id="2.1.1.33" evidence="7"/>
<evidence type="ECO:0000313" key="9">
    <source>
        <dbReference type="EMBL" id="VFJ62991.1"/>
    </source>
</evidence>
<dbReference type="Pfam" id="PF02390">
    <property type="entry name" value="Methyltransf_4"/>
    <property type="match status" value="1"/>
</dbReference>
<keyword evidence="5 7" id="KW-0949">S-adenosyl-L-methionine</keyword>
<comment type="pathway">
    <text evidence="7">tRNA modification; N(7)-methylguanine-tRNA biosynthesis.</text>
</comment>
<dbReference type="GO" id="GO:0008176">
    <property type="term" value="F:tRNA (guanine(46)-N7)-methyltransferase activity"/>
    <property type="evidence" value="ECO:0007669"/>
    <property type="project" value="UniProtKB-UniRule"/>
</dbReference>
<proteinExistence type="inferred from homology"/>
<dbReference type="PROSITE" id="PS51625">
    <property type="entry name" value="SAM_MT_TRMB"/>
    <property type="match status" value="1"/>
</dbReference>